<dbReference type="InterPro" id="IPR028098">
    <property type="entry name" value="Glyco_trans_4-like_N"/>
</dbReference>
<keyword evidence="3" id="KW-0808">Transferase</keyword>
<dbReference type="GO" id="GO:0016757">
    <property type="term" value="F:glycosyltransferase activity"/>
    <property type="evidence" value="ECO:0007669"/>
    <property type="project" value="UniProtKB-KW"/>
</dbReference>
<keyword evidence="3" id="KW-0328">Glycosyltransferase</keyword>
<protein>
    <submittedName>
        <fullName evidence="3">Glycosyltransferase, group 1 family protein</fullName>
        <ecNumber evidence="3">2.4.-.-</ecNumber>
    </submittedName>
</protein>
<evidence type="ECO:0000259" key="2">
    <source>
        <dbReference type="Pfam" id="PF13439"/>
    </source>
</evidence>
<dbReference type="AlphaFoldDB" id="A0A0B7I0P5"/>
<gene>
    <name evidence="3" type="ORF">CCAND38_180015</name>
</gene>
<dbReference type="InterPro" id="IPR050194">
    <property type="entry name" value="Glycosyltransferase_grp1"/>
</dbReference>
<name>A0A0B7I0P5_9FLAO</name>
<dbReference type="Proteomes" id="UP000045051">
    <property type="component" value="Unassembled WGS sequence"/>
</dbReference>
<dbReference type="EMBL" id="CDOI01000090">
    <property type="protein sequence ID" value="CEN44384.1"/>
    <property type="molecule type" value="Genomic_DNA"/>
</dbReference>
<dbReference type="EC" id="2.4.-.-" evidence="3"/>
<dbReference type="Pfam" id="PF13439">
    <property type="entry name" value="Glyco_transf_4"/>
    <property type="match status" value="1"/>
</dbReference>
<dbReference type="Gene3D" id="3.40.50.2000">
    <property type="entry name" value="Glycogen Phosphorylase B"/>
    <property type="match status" value="2"/>
</dbReference>
<dbReference type="CDD" id="cd03825">
    <property type="entry name" value="GT4_WcaC-like"/>
    <property type="match status" value="1"/>
</dbReference>
<keyword evidence="4" id="KW-1185">Reference proteome</keyword>
<reference evidence="3 4" key="1">
    <citation type="submission" date="2015-01" db="EMBL/GenBank/DDBJ databases">
        <authorList>
            <person name="MANFREDI Pablo"/>
        </authorList>
    </citation>
    <scope>NUCLEOTIDE SEQUENCE [LARGE SCALE GENOMIC DNA]</scope>
    <source>
        <strain evidence="3 4">CcD38</strain>
    </source>
</reference>
<evidence type="ECO:0000313" key="3">
    <source>
        <dbReference type="EMBL" id="CEN44384.1"/>
    </source>
</evidence>
<proteinExistence type="predicted"/>
<dbReference type="PANTHER" id="PTHR45947:SF13">
    <property type="entry name" value="TRANSFERASE"/>
    <property type="match status" value="1"/>
</dbReference>
<dbReference type="PANTHER" id="PTHR45947">
    <property type="entry name" value="SULFOQUINOVOSYL TRANSFERASE SQD2"/>
    <property type="match status" value="1"/>
</dbReference>
<dbReference type="InterPro" id="IPR001296">
    <property type="entry name" value="Glyco_trans_1"/>
</dbReference>
<evidence type="ECO:0000313" key="4">
    <source>
        <dbReference type="Proteomes" id="UP000045051"/>
    </source>
</evidence>
<sequence>MKILHINTTDIEGGAARAAYRLHRALLENGVDSNMLVQSKKSDDYTVKTVFKSKIGKFIGALRPFLDVLPLKIFYKKRTKTPFSPAWVPFSKVADRINELDPDIVHLHWVAGGMLRIEDLAKIKKTIVWTLHDMWAFTGGEHIDEGQRHYIANCGNSKVLNSGKEKDLSRKGWERKKKTYQKTQNLVIVSPSKWMYDEARKSSLLRSKKHIHMPNVLDTKVFKPINKQIARSLWNIPKDKKIIIFGAISATNDLNKGYDLLKEAIKRLQTENVEIVIFGSSTPKKEEQLNYKITYVGRLYDDISLVTLYSCADVMIVPSKQENLPQTVTEAMACGVPVVAFNTTGIPTIIDHKIDGYLASPFDSEDLKNGIEWVLNNESYEQLSKNAREKIERHFSNEVLISKYISLYKKCLNEK</sequence>
<evidence type="ECO:0000259" key="1">
    <source>
        <dbReference type="Pfam" id="PF00534"/>
    </source>
</evidence>
<accession>A0A0B7I0P5</accession>
<dbReference type="Pfam" id="PF00534">
    <property type="entry name" value="Glycos_transf_1"/>
    <property type="match status" value="1"/>
</dbReference>
<feature type="domain" description="Glycosyl transferase family 1" evidence="1">
    <location>
        <begin position="233"/>
        <end position="389"/>
    </location>
</feature>
<organism evidence="3 4">
    <name type="scientific">Capnocytophaga canis</name>
    <dbReference type="NCBI Taxonomy" id="1848903"/>
    <lineage>
        <taxon>Bacteria</taxon>
        <taxon>Pseudomonadati</taxon>
        <taxon>Bacteroidota</taxon>
        <taxon>Flavobacteriia</taxon>
        <taxon>Flavobacteriales</taxon>
        <taxon>Flavobacteriaceae</taxon>
        <taxon>Capnocytophaga</taxon>
    </lineage>
</organism>
<dbReference type="SUPFAM" id="SSF53756">
    <property type="entry name" value="UDP-Glycosyltransferase/glycogen phosphorylase"/>
    <property type="match status" value="1"/>
</dbReference>
<feature type="domain" description="Glycosyltransferase subfamily 4-like N-terminal" evidence="2">
    <location>
        <begin position="13"/>
        <end position="219"/>
    </location>
</feature>
<dbReference type="RefSeq" id="WP_042343605.1">
    <property type="nucleotide sequence ID" value="NZ_CDOH01000109.1"/>
</dbReference>